<organism evidence="1 2">
    <name type="scientific">Haloarcula terrestris</name>
    <dbReference type="NCBI Taxonomy" id="2950533"/>
    <lineage>
        <taxon>Archaea</taxon>
        <taxon>Methanobacteriati</taxon>
        <taxon>Methanobacteriota</taxon>
        <taxon>Stenosarchaea group</taxon>
        <taxon>Halobacteria</taxon>
        <taxon>Halobacteriales</taxon>
        <taxon>Haloarculaceae</taxon>
        <taxon>Haloarcula</taxon>
    </lineage>
</organism>
<name>A0AAE4EVK4_9EURY</name>
<accession>A0AAE4EVK4</accession>
<reference evidence="1 2" key="1">
    <citation type="submission" date="2022-06" db="EMBL/GenBank/DDBJ databases">
        <title>Haloarcula sp. a new haloarchaeum isolate from saline soil.</title>
        <authorList>
            <person name="Strakova D."/>
            <person name="Galisteo C."/>
            <person name="Sanchez-Porro C."/>
            <person name="Ventosa A."/>
        </authorList>
    </citation>
    <scope>NUCLEOTIDE SEQUENCE [LARGE SCALE GENOMIC DNA]</scope>
    <source>
        <strain evidence="1 2">S1AR25-5A</strain>
    </source>
</reference>
<dbReference type="Proteomes" id="UP001253439">
    <property type="component" value="Unassembled WGS sequence"/>
</dbReference>
<keyword evidence="2" id="KW-1185">Reference proteome</keyword>
<sequence length="388" mass="45050">MKGVAISLYDKFDDLAILVDTIRYNWESDVFISVCSNHPQAESNIQAANIDIDQFQKGAQIRYDNELSKSRGNNNLYLRIYDSIRTSCRPIIENTNVDYFTHLHADAWQLTDSGFDTIINEMKNKGADVSFPSETKTFHKDYPPGFIDDQYIVFDNTAARDVDLFERKPLEIPPMSIHLLLGMVLISKYGWDRLHQYTNGIERVHWDGLSSQNNPRPMFHNPDYDQLHVATEDFGETLGKELQAYYLSKYEVTEGENISRFLEEYKRPKGGLFRDLEAYFNSLSNQLPVGVSAKTFGRDVRPIRDYIEADSAASRLKILTKQYHQNAFYPVVKGVYDTIQRLIKFSRYGDQDYQHPDQAINKIFREDLKKDDFPADMKKTYQKGFNDD</sequence>
<proteinExistence type="predicted"/>
<dbReference type="AlphaFoldDB" id="A0AAE4EVK4"/>
<protein>
    <submittedName>
        <fullName evidence="1">Uncharacterized protein</fullName>
    </submittedName>
</protein>
<evidence type="ECO:0000313" key="2">
    <source>
        <dbReference type="Proteomes" id="UP001253439"/>
    </source>
</evidence>
<dbReference type="EMBL" id="JAMQOM010000002">
    <property type="protein sequence ID" value="MDS0220950.1"/>
    <property type="molecule type" value="Genomic_DNA"/>
</dbReference>
<comment type="caution">
    <text evidence="1">The sequence shown here is derived from an EMBL/GenBank/DDBJ whole genome shotgun (WGS) entry which is preliminary data.</text>
</comment>
<gene>
    <name evidence="1" type="ORF">NDI54_06270</name>
</gene>
<evidence type="ECO:0000313" key="1">
    <source>
        <dbReference type="EMBL" id="MDS0220950.1"/>
    </source>
</evidence>
<dbReference type="RefSeq" id="WP_310895610.1">
    <property type="nucleotide sequence ID" value="NZ_JAMQOM010000002.1"/>
</dbReference>